<dbReference type="PANTHER" id="PTHR18964">
    <property type="entry name" value="ROK (REPRESSOR, ORF, KINASE) FAMILY"/>
    <property type="match status" value="1"/>
</dbReference>
<name>C0CT75_9FIRM</name>
<dbReference type="PANTHER" id="PTHR18964:SF149">
    <property type="entry name" value="BIFUNCTIONAL UDP-N-ACETYLGLUCOSAMINE 2-EPIMERASE_N-ACETYLMANNOSAMINE KINASE"/>
    <property type="match status" value="1"/>
</dbReference>
<protein>
    <recommendedName>
        <fullName evidence="3">Glucokinase</fullName>
        <ecNumber evidence="2">2.7.1.2</ecNumber>
    </recommendedName>
    <alternativeName>
        <fullName evidence="8">Glucose kinase</fullName>
    </alternativeName>
</protein>
<organism evidence="9 10">
    <name type="scientific">[Clostridium] asparagiforme DSM 15981</name>
    <dbReference type="NCBI Taxonomy" id="518636"/>
    <lineage>
        <taxon>Bacteria</taxon>
        <taxon>Bacillati</taxon>
        <taxon>Bacillota</taxon>
        <taxon>Clostridia</taxon>
        <taxon>Lachnospirales</taxon>
        <taxon>Lachnospiraceae</taxon>
        <taxon>Enterocloster</taxon>
    </lineage>
</organism>
<keyword evidence="4" id="KW-0808">Transferase</keyword>
<dbReference type="InterPro" id="IPR049874">
    <property type="entry name" value="ROK_cs"/>
</dbReference>
<accession>C0CT75</accession>
<keyword evidence="10" id="KW-1185">Reference proteome</keyword>
<dbReference type="SUPFAM" id="SSF53067">
    <property type="entry name" value="Actin-like ATPase domain"/>
    <property type="match status" value="1"/>
</dbReference>
<dbReference type="GO" id="GO:0005524">
    <property type="term" value="F:ATP binding"/>
    <property type="evidence" value="ECO:0007669"/>
    <property type="project" value="UniProtKB-KW"/>
</dbReference>
<evidence type="ECO:0000256" key="8">
    <source>
        <dbReference type="ARBA" id="ARBA00032386"/>
    </source>
</evidence>
<keyword evidence="5" id="KW-0547">Nucleotide-binding</keyword>
<reference evidence="9 10" key="1">
    <citation type="submission" date="2009-01" db="EMBL/GenBank/DDBJ databases">
        <authorList>
            <person name="Fulton L."/>
            <person name="Clifton S."/>
            <person name="Fulton B."/>
            <person name="Xu J."/>
            <person name="Minx P."/>
            <person name="Pepin K.H."/>
            <person name="Johnson M."/>
            <person name="Bhonagiri V."/>
            <person name="Nash W.E."/>
            <person name="Mardis E.R."/>
            <person name="Wilson R.K."/>
        </authorList>
    </citation>
    <scope>NUCLEOTIDE SEQUENCE [LARGE SCALE GENOMIC DNA]</scope>
    <source>
        <strain evidence="9 10">DSM 15981</strain>
    </source>
</reference>
<keyword evidence="6" id="KW-0418">Kinase</keyword>
<reference evidence="9 10" key="2">
    <citation type="submission" date="2009-02" db="EMBL/GenBank/DDBJ databases">
        <title>Draft genome sequence of Clostridium asparagiforme (DSM 15981).</title>
        <authorList>
            <person name="Sudarsanam P."/>
            <person name="Ley R."/>
            <person name="Guruge J."/>
            <person name="Turnbaugh P.J."/>
            <person name="Mahowald M."/>
            <person name="Liep D."/>
            <person name="Gordon J."/>
        </authorList>
    </citation>
    <scope>NUCLEOTIDE SEQUENCE [LARGE SCALE GENOMIC DNA]</scope>
    <source>
        <strain evidence="9 10">DSM 15981</strain>
    </source>
</reference>
<dbReference type="Pfam" id="PF00480">
    <property type="entry name" value="ROK"/>
    <property type="match status" value="1"/>
</dbReference>
<dbReference type="Proteomes" id="UP000004756">
    <property type="component" value="Unassembled WGS sequence"/>
</dbReference>
<dbReference type="GO" id="GO:0004340">
    <property type="term" value="F:glucokinase activity"/>
    <property type="evidence" value="ECO:0007669"/>
    <property type="project" value="UniProtKB-EC"/>
</dbReference>
<keyword evidence="7" id="KW-0067">ATP-binding</keyword>
<dbReference type="InterPro" id="IPR004654">
    <property type="entry name" value="ROK_glcA"/>
</dbReference>
<evidence type="ECO:0000313" key="9">
    <source>
        <dbReference type="EMBL" id="EEG57753.1"/>
    </source>
</evidence>
<evidence type="ECO:0000256" key="3">
    <source>
        <dbReference type="ARBA" id="ARBA00014701"/>
    </source>
</evidence>
<dbReference type="EMBL" id="ACCJ01000008">
    <property type="protein sequence ID" value="EEG57753.1"/>
    <property type="molecule type" value="Genomic_DNA"/>
</dbReference>
<proteinExistence type="inferred from homology"/>
<dbReference type="GO" id="GO:0006096">
    <property type="term" value="P:glycolytic process"/>
    <property type="evidence" value="ECO:0007669"/>
    <property type="project" value="InterPro"/>
</dbReference>
<dbReference type="AlphaFoldDB" id="C0CT75"/>
<evidence type="ECO:0000313" key="10">
    <source>
        <dbReference type="Proteomes" id="UP000004756"/>
    </source>
</evidence>
<comment type="similarity">
    <text evidence="1">Belongs to the ROK (NagC/XylR) family.</text>
</comment>
<dbReference type="HOGENOM" id="CLU_036604_0_1_9"/>
<evidence type="ECO:0000256" key="6">
    <source>
        <dbReference type="ARBA" id="ARBA00022777"/>
    </source>
</evidence>
<dbReference type="EC" id="2.7.1.2" evidence="2"/>
<dbReference type="NCBIfam" id="TIGR00744">
    <property type="entry name" value="ROK_glcA_fam"/>
    <property type="match status" value="1"/>
</dbReference>
<sequence>MMGMKCIGIDVGGTTVKVGLFETDGTLLDKWEVKSRKEEDGKYILPDVAASIREKLAGLGLDLKKDIVGAGLGVPGPVMPDGSVEVCVNLGWHHVNPQKELSGLLDGIPVKSGNDANVAALGEMWQGGGKGYSDIIMITLGTGVGGGVILDQKILNGRHGLGGEIGHIHVRDDEWEHCNCGGVGCLEQIASATGIAREARRKMAADSRDSMLRKFGDDVTAKDVLDAAKAGDELADEVFEVVARYLGLALGQAALIVDPEIFVIGGGVSRAGQFLVDRVFKYYDYFTPISKFKAKIGLATLGNDAGIYGAARLIL</sequence>
<evidence type="ECO:0000256" key="5">
    <source>
        <dbReference type="ARBA" id="ARBA00022741"/>
    </source>
</evidence>
<evidence type="ECO:0000256" key="1">
    <source>
        <dbReference type="ARBA" id="ARBA00006479"/>
    </source>
</evidence>
<dbReference type="PROSITE" id="PS01125">
    <property type="entry name" value="ROK"/>
    <property type="match status" value="1"/>
</dbReference>
<evidence type="ECO:0000256" key="4">
    <source>
        <dbReference type="ARBA" id="ARBA00022679"/>
    </source>
</evidence>
<dbReference type="GO" id="GO:0005737">
    <property type="term" value="C:cytoplasm"/>
    <property type="evidence" value="ECO:0007669"/>
    <property type="project" value="InterPro"/>
</dbReference>
<dbReference type="InterPro" id="IPR043129">
    <property type="entry name" value="ATPase_NBD"/>
</dbReference>
<gene>
    <name evidence="9" type="ORF">CLOSTASPAR_00173</name>
</gene>
<comment type="caution">
    <text evidence="9">The sequence shown here is derived from an EMBL/GenBank/DDBJ whole genome shotgun (WGS) entry which is preliminary data.</text>
</comment>
<evidence type="ECO:0000256" key="2">
    <source>
        <dbReference type="ARBA" id="ARBA00012323"/>
    </source>
</evidence>
<dbReference type="Gene3D" id="3.30.420.40">
    <property type="match status" value="2"/>
</dbReference>
<evidence type="ECO:0000256" key="7">
    <source>
        <dbReference type="ARBA" id="ARBA00022840"/>
    </source>
</evidence>
<dbReference type="InterPro" id="IPR000600">
    <property type="entry name" value="ROK"/>
</dbReference>